<dbReference type="Gene3D" id="2.170.130.10">
    <property type="entry name" value="TonB-dependent receptor, plug domain"/>
    <property type="match status" value="1"/>
</dbReference>
<dbReference type="Proteomes" id="UP001151478">
    <property type="component" value="Unassembled WGS sequence"/>
</dbReference>
<keyword evidence="6 8" id="KW-0472">Membrane</keyword>
<evidence type="ECO:0000256" key="7">
    <source>
        <dbReference type="ARBA" id="ARBA00023237"/>
    </source>
</evidence>
<keyword evidence="14" id="KW-1185">Reference proteome</keyword>
<organism evidence="13 14">
    <name type="scientific">Polaribacter ponticola</name>
    <dbReference type="NCBI Taxonomy" id="2978475"/>
    <lineage>
        <taxon>Bacteria</taxon>
        <taxon>Pseudomonadati</taxon>
        <taxon>Bacteroidota</taxon>
        <taxon>Flavobacteriia</taxon>
        <taxon>Flavobacteriales</taxon>
        <taxon>Flavobacteriaceae</taxon>
    </lineage>
</organism>
<comment type="caution">
    <text evidence="13">The sequence shown here is derived from an EMBL/GenBank/DDBJ whole genome shotgun (WGS) entry which is preliminary data.</text>
</comment>
<keyword evidence="4 8" id="KW-0812">Transmembrane</keyword>
<feature type="chain" id="PRO_5047177011" evidence="10">
    <location>
        <begin position="24"/>
        <end position="1053"/>
    </location>
</feature>
<evidence type="ECO:0000256" key="10">
    <source>
        <dbReference type="SAM" id="SignalP"/>
    </source>
</evidence>
<dbReference type="InterPro" id="IPR023996">
    <property type="entry name" value="TonB-dep_OMP_SusC/RagA"/>
</dbReference>
<keyword evidence="7 8" id="KW-0998">Cell outer membrane</keyword>
<evidence type="ECO:0000313" key="13">
    <source>
        <dbReference type="EMBL" id="MDD7913525.1"/>
    </source>
</evidence>
<dbReference type="InterPro" id="IPR037066">
    <property type="entry name" value="Plug_dom_sf"/>
</dbReference>
<dbReference type="Pfam" id="PF00593">
    <property type="entry name" value="TonB_dep_Rec_b-barrel"/>
    <property type="match status" value="1"/>
</dbReference>
<dbReference type="SUPFAM" id="SSF56935">
    <property type="entry name" value="Porins"/>
    <property type="match status" value="1"/>
</dbReference>
<keyword evidence="13" id="KW-0675">Receptor</keyword>
<accession>A0ABT5S600</accession>
<evidence type="ECO:0000313" key="14">
    <source>
        <dbReference type="Proteomes" id="UP001151478"/>
    </source>
</evidence>
<dbReference type="EMBL" id="JAOSLC020000002">
    <property type="protein sequence ID" value="MDD7913525.1"/>
    <property type="molecule type" value="Genomic_DNA"/>
</dbReference>
<dbReference type="Gene3D" id="2.40.170.20">
    <property type="entry name" value="TonB-dependent receptor, beta-barrel domain"/>
    <property type="match status" value="1"/>
</dbReference>
<comment type="subcellular location">
    <subcellularLocation>
        <location evidence="1 8">Cell outer membrane</location>
        <topology evidence="1 8">Multi-pass membrane protein</topology>
    </subcellularLocation>
</comment>
<feature type="signal peptide" evidence="10">
    <location>
        <begin position="1"/>
        <end position="23"/>
    </location>
</feature>
<dbReference type="InterPro" id="IPR039426">
    <property type="entry name" value="TonB-dep_rcpt-like"/>
</dbReference>
<gene>
    <name evidence="13" type="ORF">N5A56_003425</name>
</gene>
<evidence type="ECO:0000256" key="3">
    <source>
        <dbReference type="ARBA" id="ARBA00022452"/>
    </source>
</evidence>
<dbReference type="Pfam" id="PF13715">
    <property type="entry name" value="CarbopepD_reg_2"/>
    <property type="match status" value="1"/>
</dbReference>
<evidence type="ECO:0000256" key="9">
    <source>
        <dbReference type="RuleBase" id="RU003357"/>
    </source>
</evidence>
<evidence type="ECO:0000256" key="4">
    <source>
        <dbReference type="ARBA" id="ARBA00022692"/>
    </source>
</evidence>
<dbReference type="Pfam" id="PF07715">
    <property type="entry name" value="Plug"/>
    <property type="match status" value="1"/>
</dbReference>
<feature type="domain" description="TonB-dependent receptor plug" evidence="12">
    <location>
        <begin position="117"/>
        <end position="221"/>
    </location>
</feature>
<reference evidence="13" key="1">
    <citation type="submission" date="2023-02" db="EMBL/GenBank/DDBJ databases">
        <title>Polaribacter ponticola sp. nov., isolated from seawater.</title>
        <authorList>
            <person name="Baek J.H."/>
            <person name="Kim J.M."/>
            <person name="Choi D.G."/>
            <person name="Jeon C.O."/>
        </authorList>
    </citation>
    <scope>NUCLEOTIDE SEQUENCE</scope>
    <source>
        <strain evidence="13">MSW5</strain>
    </source>
</reference>
<feature type="domain" description="TonB-dependent receptor-like beta-barrel" evidence="11">
    <location>
        <begin position="433"/>
        <end position="1004"/>
    </location>
</feature>
<dbReference type="InterPro" id="IPR036942">
    <property type="entry name" value="Beta-barrel_TonB_sf"/>
</dbReference>
<dbReference type="Gene3D" id="2.60.40.1120">
    <property type="entry name" value="Carboxypeptidase-like, regulatory domain"/>
    <property type="match status" value="1"/>
</dbReference>
<name>A0ABT5S600_9FLAO</name>
<evidence type="ECO:0000256" key="6">
    <source>
        <dbReference type="ARBA" id="ARBA00023136"/>
    </source>
</evidence>
<dbReference type="InterPro" id="IPR023997">
    <property type="entry name" value="TonB-dep_OMP_SusC/RagA_CS"/>
</dbReference>
<protein>
    <submittedName>
        <fullName evidence="13">TonB-dependent receptor</fullName>
    </submittedName>
</protein>
<evidence type="ECO:0000256" key="2">
    <source>
        <dbReference type="ARBA" id="ARBA00022448"/>
    </source>
</evidence>
<evidence type="ECO:0000256" key="8">
    <source>
        <dbReference type="PROSITE-ProRule" id="PRU01360"/>
    </source>
</evidence>
<proteinExistence type="inferred from homology"/>
<dbReference type="InterPro" id="IPR008969">
    <property type="entry name" value="CarboxyPept-like_regulatory"/>
</dbReference>
<keyword evidence="2 8" id="KW-0813">Transport</keyword>
<dbReference type="RefSeq" id="WP_265726374.1">
    <property type="nucleotide sequence ID" value="NZ_JAOSLC020000002.1"/>
</dbReference>
<keyword evidence="3 8" id="KW-1134">Transmembrane beta strand</keyword>
<dbReference type="PROSITE" id="PS52016">
    <property type="entry name" value="TONB_DEPENDENT_REC_3"/>
    <property type="match status" value="1"/>
</dbReference>
<sequence length="1053" mass="114890">MKNTLKKLQLLVCFFLLSNAIFAQENIVKGTVTDQEGTPLPGVSITEKNTTKGTQTDFDGNYIIKISVGKVLTFSYLGMQSINVTITNKSIVNVSMLEDVNQLGEVVITGYSKQNTRNITGSVSVVKMDDVAATSPVSVEQSLQGQVSGVTVGSQGGPGGNAMVRIRGFATINNNDPLYVVDGNPTKSGLNQINPNDIESIQVLKDAASASIYGVGASNGVIIITTKNGKYNNATKMTFSATTGIDYVSKSDFPKSISPQQLANTIWKRFENDGAAPSHPQYGNGAAPVLPNYLTPTGANTADESTYDPLTNKITKANKAGTNWFDEYFNPALVQNYNIGLSGGSEKSKFHLGLGALKQEGITLNSYFNRFNLSLSSEFKVKENLRFGETLNLTYSESVNNTGSQSTGGDISFIYRADPILPVYDIEGNYAGTQSSGLGNGVNSVANANRSKDNVGRTLRALGSFYGELDITNDLTIKSNVGIDYSAFHSSSFEFINPEVSEPSAVNSLSENTFYSMQTIWFNTLNYRKKIGDHKIDALLGTEFRNNSFKQFGATRSVFFTNNLDYRYLNGGTGTQTNFGFGDKTALFSIFGKLDYNYKDTYLASALFRRDGSSKFGKSNRYGVFPAYSVAWRISNEEFMKDISFINDLKLKAGYGEYGNESIGSGRTANLYGNNETQSSYAVSGSNSSVDAGYYLQSLGNPDIRWETSTNLNVGLDGTFLDNKLTVGLEYYISKTKDMLLQLKSVPILNGTASPPYGNIGEMENKGFDFSVGYNGTIGKELNFNASANISTYKNKITRLNDDPDYFIEGNAARETYPSRTQEGYALAQFHGFVIDGIIQNQAELDASADFSGKGIGTFKYRDINSDGIIDDADRTYIGNPHPEFTYGINLGLDYKSFDLSLFLQGSQGNDVYNFTKFFTDFNSFPGGKSERYLNSWSQTNTSSSLPKLTNNPAQHYSSASSYYVEDGSYLRLKNIQLGYNLPENIASRLGLGSLRVFLQGKNLITWTKYSGLDPEINLQNYGGGGSTNLDIGVDRGAYPVSKTVLLGINLTL</sequence>
<dbReference type="InterPro" id="IPR000531">
    <property type="entry name" value="Beta-barrel_TonB"/>
</dbReference>
<comment type="similarity">
    <text evidence="8 9">Belongs to the TonB-dependent receptor family.</text>
</comment>
<dbReference type="NCBIfam" id="TIGR04056">
    <property type="entry name" value="OMP_RagA_SusC"/>
    <property type="match status" value="1"/>
</dbReference>
<evidence type="ECO:0000256" key="1">
    <source>
        <dbReference type="ARBA" id="ARBA00004571"/>
    </source>
</evidence>
<evidence type="ECO:0000259" key="11">
    <source>
        <dbReference type="Pfam" id="PF00593"/>
    </source>
</evidence>
<dbReference type="SUPFAM" id="SSF49464">
    <property type="entry name" value="Carboxypeptidase regulatory domain-like"/>
    <property type="match status" value="1"/>
</dbReference>
<evidence type="ECO:0000259" key="12">
    <source>
        <dbReference type="Pfam" id="PF07715"/>
    </source>
</evidence>
<keyword evidence="5 9" id="KW-0798">TonB box</keyword>
<dbReference type="NCBIfam" id="TIGR04057">
    <property type="entry name" value="SusC_RagA_signa"/>
    <property type="match status" value="1"/>
</dbReference>
<dbReference type="InterPro" id="IPR012910">
    <property type="entry name" value="Plug_dom"/>
</dbReference>
<evidence type="ECO:0000256" key="5">
    <source>
        <dbReference type="ARBA" id="ARBA00023077"/>
    </source>
</evidence>
<keyword evidence="10" id="KW-0732">Signal</keyword>